<proteinExistence type="predicted"/>
<evidence type="ECO:0000313" key="2">
    <source>
        <dbReference type="EMBL" id="KEO75423.1"/>
    </source>
</evidence>
<evidence type="ECO:0000313" key="3">
    <source>
        <dbReference type="Proteomes" id="UP000027821"/>
    </source>
</evidence>
<evidence type="ECO:0000259" key="1">
    <source>
        <dbReference type="Pfam" id="PF13619"/>
    </source>
</evidence>
<dbReference type="STRING" id="1048983.EL17_00740"/>
<dbReference type="eggNOG" id="COG1190">
    <property type="taxonomic scope" value="Bacteria"/>
</dbReference>
<dbReference type="InterPro" id="IPR025309">
    <property type="entry name" value="KTSC_dom"/>
</dbReference>
<gene>
    <name evidence="2" type="ORF">EL17_00740</name>
</gene>
<organism evidence="2 3">
    <name type="scientific">Anditalea andensis</name>
    <dbReference type="NCBI Taxonomy" id="1048983"/>
    <lineage>
        <taxon>Bacteria</taxon>
        <taxon>Pseudomonadati</taxon>
        <taxon>Bacteroidota</taxon>
        <taxon>Cytophagia</taxon>
        <taxon>Cytophagales</taxon>
        <taxon>Cytophagaceae</taxon>
        <taxon>Anditalea</taxon>
    </lineage>
</organism>
<dbReference type="Proteomes" id="UP000027821">
    <property type="component" value="Unassembled WGS sequence"/>
</dbReference>
<sequence>MKRIPVASSNIAAVGYDKKAHILEIEFHYGAISQYVDVPEKVYEELMNSPSQGAYFMNEIKDKYSYNKKK</sequence>
<dbReference type="AlphaFoldDB" id="A0A074L6G2"/>
<dbReference type="OrthoDB" id="8450910at2"/>
<comment type="caution">
    <text evidence="2">The sequence shown here is derived from an EMBL/GenBank/DDBJ whole genome shotgun (WGS) entry which is preliminary data.</text>
</comment>
<feature type="domain" description="KTSC" evidence="1">
    <location>
        <begin position="8"/>
        <end position="64"/>
    </location>
</feature>
<name>A0A074L6G2_9BACT</name>
<keyword evidence="3" id="KW-1185">Reference proteome</keyword>
<protein>
    <recommendedName>
        <fullName evidence="1">KTSC domain-containing protein</fullName>
    </recommendedName>
</protein>
<accession>A0A074L6G2</accession>
<dbReference type="Pfam" id="PF13619">
    <property type="entry name" value="KTSC"/>
    <property type="match status" value="1"/>
</dbReference>
<dbReference type="EMBL" id="JMIH01000011">
    <property type="protein sequence ID" value="KEO75423.1"/>
    <property type="molecule type" value="Genomic_DNA"/>
</dbReference>
<reference evidence="2 3" key="1">
    <citation type="submission" date="2014-04" db="EMBL/GenBank/DDBJ databases">
        <title>Characterization and application of a salt tolerant electro-active bacterium.</title>
        <authorList>
            <person name="Yang L."/>
            <person name="Wei S."/>
            <person name="Tay Q.X.M."/>
        </authorList>
    </citation>
    <scope>NUCLEOTIDE SEQUENCE [LARGE SCALE GENOMIC DNA]</scope>
    <source>
        <strain evidence="2 3">LY1</strain>
    </source>
</reference>